<sequence>METVFSRQIQEDVADLKSREKEPFAKGIADRIRFLRLLKEGHAERLADVAALLGYHLRTVQRWWQTYRAGGLAALLPGPPHRGASERITPEAWTGLRAEMEAGHIGSLHDAQVYLRDHWSIDYGIDAISKLFRRRKTKLKTGRPHHRKAASPAVQAAFKK</sequence>
<protein>
    <submittedName>
        <fullName evidence="2">Uncharacterized protein</fullName>
    </submittedName>
</protein>
<dbReference type="Proteomes" id="UP000280346">
    <property type="component" value="Unassembled WGS sequence"/>
</dbReference>
<dbReference type="AlphaFoldDB" id="A0A3S0VDG5"/>
<evidence type="ECO:0000313" key="2">
    <source>
        <dbReference type="EMBL" id="RUQ59166.1"/>
    </source>
</evidence>
<dbReference type="EMBL" id="RZIJ01000071">
    <property type="protein sequence ID" value="RUQ59166.1"/>
    <property type="molecule type" value="Genomic_DNA"/>
</dbReference>
<feature type="region of interest" description="Disordered" evidence="1">
    <location>
        <begin position="138"/>
        <end position="160"/>
    </location>
</feature>
<dbReference type="RefSeq" id="WP_127005220.1">
    <property type="nucleotide sequence ID" value="NZ_CP173191.1"/>
</dbReference>
<comment type="caution">
    <text evidence="2">The sequence shown here is derived from an EMBL/GenBank/DDBJ whole genome shotgun (WGS) entry which is preliminary data.</text>
</comment>
<accession>A0A3S0VDG5</accession>
<evidence type="ECO:0000256" key="1">
    <source>
        <dbReference type="SAM" id="MobiDB-lite"/>
    </source>
</evidence>
<dbReference type="OrthoDB" id="677437at2"/>
<evidence type="ECO:0000313" key="3">
    <source>
        <dbReference type="Proteomes" id="UP000280346"/>
    </source>
</evidence>
<feature type="compositionally biased region" description="Basic residues" evidence="1">
    <location>
        <begin position="138"/>
        <end position="149"/>
    </location>
</feature>
<reference evidence="2 3" key="1">
    <citation type="submission" date="2018-12" db="EMBL/GenBank/DDBJ databases">
        <authorList>
            <person name="Yang Y."/>
        </authorList>
    </citation>
    <scope>NUCLEOTIDE SEQUENCE [LARGE SCALE GENOMIC DNA]</scope>
    <source>
        <strain evidence="2 3">GSF71</strain>
    </source>
</reference>
<dbReference type="SUPFAM" id="SSF46689">
    <property type="entry name" value="Homeodomain-like"/>
    <property type="match status" value="1"/>
</dbReference>
<gene>
    <name evidence="2" type="ORF">EJ913_31195</name>
</gene>
<organism evidence="2 3">
    <name type="scientific">Azospirillum doebereinerae</name>
    <dbReference type="NCBI Taxonomy" id="92933"/>
    <lineage>
        <taxon>Bacteria</taxon>
        <taxon>Pseudomonadati</taxon>
        <taxon>Pseudomonadota</taxon>
        <taxon>Alphaproteobacteria</taxon>
        <taxon>Rhodospirillales</taxon>
        <taxon>Azospirillaceae</taxon>
        <taxon>Azospirillum</taxon>
    </lineage>
</organism>
<dbReference type="InterPro" id="IPR009057">
    <property type="entry name" value="Homeodomain-like_sf"/>
</dbReference>
<dbReference type="Pfam" id="PF13551">
    <property type="entry name" value="HTH_29"/>
    <property type="match status" value="1"/>
</dbReference>
<keyword evidence="3" id="KW-1185">Reference proteome</keyword>
<proteinExistence type="predicted"/>
<name>A0A3S0VDG5_9PROT</name>